<dbReference type="HAMAP" id="MF_00415">
    <property type="entry name" value="FlgH"/>
    <property type="match status" value="1"/>
</dbReference>
<gene>
    <name evidence="7" type="primary">flgH</name>
    <name evidence="10" type="ORF">EIP75_04605</name>
</gene>
<evidence type="ECO:0000313" key="11">
    <source>
        <dbReference type="Proteomes" id="UP000269265"/>
    </source>
</evidence>
<dbReference type="GO" id="GO:0071973">
    <property type="term" value="P:bacterial-type flagellum-dependent cell motility"/>
    <property type="evidence" value="ECO:0007669"/>
    <property type="project" value="InterPro"/>
</dbReference>
<organism evidence="10 11">
    <name type="scientific">Aquabacterium soli</name>
    <dbReference type="NCBI Taxonomy" id="2493092"/>
    <lineage>
        <taxon>Bacteria</taxon>
        <taxon>Pseudomonadati</taxon>
        <taxon>Pseudomonadota</taxon>
        <taxon>Betaproteobacteria</taxon>
        <taxon>Burkholderiales</taxon>
        <taxon>Aquabacterium</taxon>
    </lineage>
</organism>
<keyword evidence="5 7" id="KW-0975">Bacterial flagellum</keyword>
<evidence type="ECO:0000256" key="6">
    <source>
        <dbReference type="ARBA" id="ARBA00023237"/>
    </source>
</evidence>
<keyword evidence="10" id="KW-0282">Flagellum</keyword>
<dbReference type="InterPro" id="IPR000527">
    <property type="entry name" value="Flag_Lring"/>
</dbReference>
<feature type="chain" id="PRO_5018753464" description="Flagellar L-ring protein" evidence="9">
    <location>
        <begin position="28"/>
        <end position="235"/>
    </location>
</feature>
<keyword evidence="10" id="KW-0966">Cell projection</keyword>
<keyword evidence="6 7" id="KW-0998">Cell outer membrane</keyword>
<comment type="caution">
    <text evidence="10">The sequence shown here is derived from an EMBL/GenBank/DDBJ whole genome shotgun (WGS) entry which is preliminary data.</text>
</comment>
<comment type="subunit">
    <text evidence="7">The basal body constitutes a major portion of the flagellar organelle and consists of four rings (L,P,S, and M) mounted on a central rod.</text>
</comment>
<dbReference type="AlphaFoldDB" id="A0A3R8YQ66"/>
<dbReference type="RefSeq" id="WP_125242061.1">
    <property type="nucleotide sequence ID" value="NZ_RSED01000003.1"/>
</dbReference>
<keyword evidence="11" id="KW-1185">Reference proteome</keyword>
<keyword evidence="7" id="KW-0449">Lipoprotein</keyword>
<dbReference type="EMBL" id="RSED01000003">
    <property type="protein sequence ID" value="RRS05493.1"/>
    <property type="molecule type" value="Genomic_DNA"/>
</dbReference>
<comment type="function">
    <text evidence="1 7">Assembles around the rod to form the L-ring and probably protects the motor/basal body from shearing forces during rotation.</text>
</comment>
<comment type="similarity">
    <text evidence="2 7">Belongs to the FlgH family.</text>
</comment>
<proteinExistence type="inferred from homology"/>
<dbReference type="OrthoDB" id="9789463at2"/>
<accession>A0A3R8YQ66</accession>
<dbReference type="Pfam" id="PF02107">
    <property type="entry name" value="FlgH"/>
    <property type="match status" value="1"/>
</dbReference>
<dbReference type="GO" id="GO:0009427">
    <property type="term" value="C:bacterial-type flagellum basal body, distal rod, L ring"/>
    <property type="evidence" value="ECO:0007669"/>
    <property type="project" value="InterPro"/>
</dbReference>
<evidence type="ECO:0000256" key="3">
    <source>
        <dbReference type="ARBA" id="ARBA00022729"/>
    </source>
</evidence>
<dbReference type="GO" id="GO:0009279">
    <property type="term" value="C:cell outer membrane"/>
    <property type="evidence" value="ECO:0007669"/>
    <property type="project" value="UniProtKB-SubCell"/>
</dbReference>
<evidence type="ECO:0000313" key="10">
    <source>
        <dbReference type="EMBL" id="RRS05493.1"/>
    </source>
</evidence>
<protein>
    <recommendedName>
        <fullName evidence="7">Flagellar L-ring protein</fullName>
    </recommendedName>
    <alternativeName>
        <fullName evidence="7">Basal body L-ring protein</fullName>
    </alternativeName>
</protein>
<dbReference type="Proteomes" id="UP000269265">
    <property type="component" value="Unassembled WGS sequence"/>
</dbReference>
<keyword evidence="10" id="KW-0969">Cilium</keyword>
<evidence type="ECO:0000256" key="7">
    <source>
        <dbReference type="HAMAP-Rule" id="MF_00415"/>
    </source>
</evidence>
<evidence type="ECO:0000256" key="8">
    <source>
        <dbReference type="SAM" id="MobiDB-lite"/>
    </source>
</evidence>
<dbReference type="PANTHER" id="PTHR34933">
    <property type="entry name" value="FLAGELLAR L-RING PROTEIN"/>
    <property type="match status" value="1"/>
</dbReference>
<feature type="region of interest" description="Disordered" evidence="8">
    <location>
        <begin position="91"/>
        <end position="116"/>
    </location>
</feature>
<feature type="signal peptide" evidence="9">
    <location>
        <begin position="1"/>
        <end position="27"/>
    </location>
</feature>
<evidence type="ECO:0000256" key="5">
    <source>
        <dbReference type="ARBA" id="ARBA00023143"/>
    </source>
</evidence>
<keyword evidence="3 7" id="KW-0732">Signal</keyword>
<dbReference type="PRINTS" id="PR01008">
    <property type="entry name" value="FLGLRINGFLGH"/>
</dbReference>
<evidence type="ECO:0000256" key="4">
    <source>
        <dbReference type="ARBA" id="ARBA00023136"/>
    </source>
</evidence>
<dbReference type="GO" id="GO:0003774">
    <property type="term" value="F:cytoskeletal motor activity"/>
    <property type="evidence" value="ECO:0007669"/>
    <property type="project" value="InterPro"/>
</dbReference>
<evidence type="ECO:0000256" key="9">
    <source>
        <dbReference type="SAM" id="SignalP"/>
    </source>
</evidence>
<dbReference type="PROSITE" id="PS51257">
    <property type="entry name" value="PROKAR_LIPOPROTEIN"/>
    <property type="match status" value="1"/>
</dbReference>
<evidence type="ECO:0000256" key="2">
    <source>
        <dbReference type="ARBA" id="ARBA00006929"/>
    </source>
</evidence>
<name>A0A3R8YQ66_9BURK</name>
<comment type="subcellular location">
    <subcellularLocation>
        <location evidence="7">Cell outer membrane</location>
        <topology evidence="7">Lipid-anchor</topology>
    </subcellularLocation>
    <subcellularLocation>
        <location evidence="7">Bacterial flagellum basal body</location>
    </subcellularLocation>
</comment>
<evidence type="ECO:0000256" key="1">
    <source>
        <dbReference type="ARBA" id="ARBA00002591"/>
    </source>
</evidence>
<reference evidence="10 11" key="1">
    <citation type="submission" date="2018-12" db="EMBL/GenBank/DDBJ databases">
        <title>The whole draft genome of Aquabacterium sp. SJQ9.</title>
        <authorList>
            <person name="Sun L."/>
            <person name="Gao X."/>
            <person name="Chen W."/>
            <person name="Huang K."/>
        </authorList>
    </citation>
    <scope>NUCLEOTIDE SEQUENCE [LARGE SCALE GENOMIC DNA]</scope>
    <source>
        <strain evidence="10 11">SJQ9</strain>
    </source>
</reference>
<sequence>MKPTISRPAGPWIAASTVLLLAGCAGAPQSIVQAPMSAPPNIPPGYVERINNGAIFQAGMATGSLFTTDRRPRNVGDTLKIDISETLSANSTLDTKTSRENEVASNGPGGSGSGSSFVDRLMNLNAKASGSDAYKGSGVTSNSSKFEAQLAASVINVLPNGNLVVAGERSILLNGSMNTLRFSGVVNPRDIKSNNVVASADIVDARFEVGGKGDVAESVSRTWLQRILTNTLTVW</sequence>
<keyword evidence="4 7" id="KW-0472">Membrane</keyword>
<dbReference type="PANTHER" id="PTHR34933:SF1">
    <property type="entry name" value="FLAGELLAR L-RING PROTEIN"/>
    <property type="match status" value="1"/>
</dbReference>